<name>A0ABQ9KV48_HEVBR</name>
<gene>
    <name evidence="1" type="ORF">P3X46_025972</name>
</gene>
<evidence type="ECO:0000313" key="1">
    <source>
        <dbReference type="EMBL" id="KAJ9152403.1"/>
    </source>
</evidence>
<evidence type="ECO:0000313" key="2">
    <source>
        <dbReference type="Proteomes" id="UP001174677"/>
    </source>
</evidence>
<dbReference type="Proteomes" id="UP001174677">
    <property type="component" value="Chromosome 15"/>
</dbReference>
<comment type="caution">
    <text evidence="1">The sequence shown here is derived from an EMBL/GenBank/DDBJ whole genome shotgun (WGS) entry which is preliminary data.</text>
</comment>
<keyword evidence="2" id="KW-1185">Reference proteome</keyword>
<organism evidence="1 2">
    <name type="scientific">Hevea brasiliensis</name>
    <name type="common">Para rubber tree</name>
    <name type="synonym">Siphonia brasiliensis</name>
    <dbReference type="NCBI Taxonomy" id="3981"/>
    <lineage>
        <taxon>Eukaryota</taxon>
        <taxon>Viridiplantae</taxon>
        <taxon>Streptophyta</taxon>
        <taxon>Embryophyta</taxon>
        <taxon>Tracheophyta</taxon>
        <taxon>Spermatophyta</taxon>
        <taxon>Magnoliopsida</taxon>
        <taxon>eudicotyledons</taxon>
        <taxon>Gunneridae</taxon>
        <taxon>Pentapetalae</taxon>
        <taxon>rosids</taxon>
        <taxon>fabids</taxon>
        <taxon>Malpighiales</taxon>
        <taxon>Euphorbiaceae</taxon>
        <taxon>Crotonoideae</taxon>
        <taxon>Micrandreae</taxon>
        <taxon>Hevea</taxon>
    </lineage>
</organism>
<reference evidence="1 2" key="1">
    <citation type="journal article" date="2023" name="Plant Biotechnol. J.">
        <title>Chromosome-level wild Hevea brasiliensis genome provides new tools for genomic-assisted breeding and valuable loci to elevate rubber yield.</title>
        <authorList>
            <person name="Cheng H."/>
            <person name="Song X."/>
            <person name="Hu Y."/>
            <person name="Wu T."/>
            <person name="Yang Q."/>
            <person name="An Z."/>
            <person name="Feng S."/>
            <person name="Deng Z."/>
            <person name="Wu W."/>
            <person name="Zeng X."/>
            <person name="Tu M."/>
            <person name="Wang X."/>
            <person name="Huang H."/>
        </authorList>
    </citation>
    <scope>NUCLEOTIDE SEQUENCE [LARGE SCALE GENOMIC DNA]</scope>
    <source>
        <strain evidence="1">MT/VB/25A 57/8</strain>
    </source>
</reference>
<protein>
    <submittedName>
        <fullName evidence="1">Uncharacterized protein</fullName>
    </submittedName>
</protein>
<sequence length="121" mass="13885">MFSHPQKFHFGNCWLQESSCKLLFRQVGVHTLIWVSSTKLNVAGKPFSYGVQTCILITRTDCHHVKLELLPFAPLEIQKMCVYLLRIIWNIFKFCSKKKCTGSNAPNSFSFDQGILIKDTS</sequence>
<proteinExistence type="predicted"/>
<accession>A0ABQ9KV48</accession>
<dbReference type="EMBL" id="JARPOI010000015">
    <property type="protein sequence ID" value="KAJ9152403.1"/>
    <property type="molecule type" value="Genomic_DNA"/>
</dbReference>